<gene>
    <name evidence="4" type="ORF">GSLYS_00020173001</name>
</gene>
<dbReference type="InterPro" id="IPR046523">
    <property type="entry name" value="UTP20_dom"/>
</dbReference>
<name>A0AAV2IIF2_LYMST</name>
<sequence length="858" mass="97168">MKNKFLYIISILLKICNFLRCRSRDIRTTARDTLEKAALSLGARFFPFIVREMKSILTRGYQLHILSFTTHHLLKALAKIVNPGDLDPALASVQDVFYPELFGQVAEEKDVAAIKAKYFEAKFIKGYDAYGLMARCISAGCLNQLVQPIRGVLESTHSSRTANKAETLLRKVADGLMANKSIPLQTMMMFINSLTAKLLTETFAAKNSKVDKENEEKPQTRVPESCLLLPQAAPRGGLKPKADKKTNIHILIEFGLQLLNMCLRRPLLLPTELFHLQLLDPLVPAIRDCLGDSHVRTSSMAMRVLSWLLKFPLPSMKENISKIAQGMFVVLQNYAGAATSKGGNQELISMCFKAVTCLVRDVSYYQITTDQLQVLLTYCEEDLYNYSRQSTAFNLVRAILSRKLDVPQLHEVVSKLFEMSITASSPNVRLQSRQVILFYLMNYPLGKAMRSHLYFYIDHLEYEMEDGRESALEMMISMFTTFPKKILNNHCPKFFSALAMASYNDNSAKCRKLIALAIKTLIGKVDLKCRKKMFAEVIKWIKSENTSVKAMGCQVCGMFVEVEGGNFEFHLEEVVPLLQQQMDPSLYIESGLQDASAIEKKDICLLAVLNTAIKIVKELSIVRQTKFTTDLNLMWSHVLSHLLYPHLQVRLASSQLLGFMFSSWEPADIAQQQEVKENGEKVFPYLLQDTPQVVKKFGLALCGQLKTPALDDAMATQAIKNLLYLARVMESLERPDDFIWLTKKIIREANMEVINNVKTTLKRNHTFKWVAAVGVSLRQDYVDLILPIVLPVLQREIADQAKDQELKTLAQEVVDLLKKQVGVEPFTAAFATSLKHRLEKRDVRKRQIAAEVCVVIIQ</sequence>
<dbReference type="GO" id="GO:0032040">
    <property type="term" value="C:small-subunit processome"/>
    <property type="evidence" value="ECO:0007669"/>
    <property type="project" value="TreeGrafter"/>
</dbReference>
<dbReference type="InterPro" id="IPR011989">
    <property type="entry name" value="ARM-like"/>
</dbReference>
<dbReference type="PANTHER" id="PTHR17695">
    <property type="entry name" value="SMALL SUBUNIT PROCESSOME COMPONENT 20 HOMOLOG"/>
    <property type="match status" value="1"/>
</dbReference>
<accession>A0AAV2IIF2</accession>
<reference evidence="4 5" key="1">
    <citation type="submission" date="2024-04" db="EMBL/GenBank/DDBJ databases">
        <authorList>
            <consortium name="Genoscope - CEA"/>
            <person name="William W."/>
        </authorList>
    </citation>
    <scope>NUCLEOTIDE SEQUENCE [LARGE SCALE GENOMIC DNA]</scope>
</reference>
<dbReference type="EMBL" id="CAXITT010000857">
    <property type="protein sequence ID" value="CAL1546796.1"/>
    <property type="molecule type" value="Genomic_DNA"/>
</dbReference>
<evidence type="ECO:0000313" key="5">
    <source>
        <dbReference type="Proteomes" id="UP001497497"/>
    </source>
</evidence>
<feature type="signal peptide" evidence="1">
    <location>
        <begin position="1"/>
        <end position="21"/>
    </location>
</feature>
<dbReference type="PANTHER" id="PTHR17695:SF11">
    <property type="entry name" value="SMALL SUBUNIT PROCESSOME COMPONENT 20 HOMOLOG"/>
    <property type="match status" value="1"/>
</dbReference>
<protein>
    <submittedName>
        <fullName evidence="4">Uncharacterized protein</fullName>
    </submittedName>
</protein>
<evidence type="ECO:0000259" key="2">
    <source>
        <dbReference type="Pfam" id="PF20416"/>
    </source>
</evidence>
<dbReference type="InterPro" id="IPR057525">
    <property type="entry name" value="UTP20_C"/>
</dbReference>
<feature type="domain" description="U3 small nucleolar RNA-associated protein 20 C-terminal" evidence="3">
    <location>
        <begin position="549"/>
        <end position="849"/>
    </location>
</feature>
<dbReference type="SUPFAM" id="SSF48371">
    <property type="entry name" value="ARM repeat"/>
    <property type="match status" value="1"/>
</dbReference>
<feature type="domain" description="U3 small nucleolar RNA-associated protein 20" evidence="2">
    <location>
        <begin position="8"/>
        <end position="194"/>
    </location>
</feature>
<keyword evidence="5" id="KW-1185">Reference proteome</keyword>
<dbReference type="Proteomes" id="UP001497497">
    <property type="component" value="Unassembled WGS sequence"/>
</dbReference>
<feature type="chain" id="PRO_5043808148" evidence="1">
    <location>
        <begin position="22"/>
        <end position="858"/>
    </location>
</feature>
<dbReference type="Gene3D" id="1.25.10.10">
    <property type="entry name" value="Leucine-rich Repeat Variant"/>
    <property type="match status" value="1"/>
</dbReference>
<dbReference type="InterPro" id="IPR052575">
    <property type="entry name" value="SSU_processome_comp_20"/>
</dbReference>
<dbReference type="AlphaFoldDB" id="A0AAV2IIF2"/>
<dbReference type="GO" id="GO:0030686">
    <property type="term" value="C:90S preribosome"/>
    <property type="evidence" value="ECO:0007669"/>
    <property type="project" value="TreeGrafter"/>
</dbReference>
<organism evidence="4 5">
    <name type="scientific">Lymnaea stagnalis</name>
    <name type="common">Great pond snail</name>
    <name type="synonym">Helix stagnalis</name>
    <dbReference type="NCBI Taxonomy" id="6523"/>
    <lineage>
        <taxon>Eukaryota</taxon>
        <taxon>Metazoa</taxon>
        <taxon>Spiralia</taxon>
        <taxon>Lophotrochozoa</taxon>
        <taxon>Mollusca</taxon>
        <taxon>Gastropoda</taxon>
        <taxon>Heterobranchia</taxon>
        <taxon>Euthyneura</taxon>
        <taxon>Panpulmonata</taxon>
        <taxon>Hygrophila</taxon>
        <taxon>Lymnaeoidea</taxon>
        <taxon>Lymnaeidae</taxon>
        <taxon>Lymnaea</taxon>
    </lineage>
</organism>
<evidence type="ECO:0000259" key="3">
    <source>
        <dbReference type="Pfam" id="PF23099"/>
    </source>
</evidence>
<evidence type="ECO:0000313" key="4">
    <source>
        <dbReference type="EMBL" id="CAL1546796.1"/>
    </source>
</evidence>
<dbReference type="Pfam" id="PF20416">
    <property type="entry name" value="UTP20"/>
    <property type="match status" value="1"/>
</dbReference>
<keyword evidence="1" id="KW-0732">Signal</keyword>
<comment type="caution">
    <text evidence="4">The sequence shown here is derived from an EMBL/GenBank/DDBJ whole genome shotgun (WGS) entry which is preliminary data.</text>
</comment>
<dbReference type="InterPro" id="IPR016024">
    <property type="entry name" value="ARM-type_fold"/>
</dbReference>
<evidence type="ECO:0000256" key="1">
    <source>
        <dbReference type="SAM" id="SignalP"/>
    </source>
</evidence>
<proteinExistence type="predicted"/>
<dbReference type="Pfam" id="PF23099">
    <property type="entry name" value="UTP20_C"/>
    <property type="match status" value="1"/>
</dbReference>